<dbReference type="InterPro" id="IPR011333">
    <property type="entry name" value="SKP1/BTB/POZ_sf"/>
</dbReference>
<evidence type="ECO:0000256" key="11">
    <source>
        <dbReference type="SAM" id="MobiDB-lite"/>
    </source>
</evidence>
<dbReference type="PROSITE" id="PS50157">
    <property type="entry name" value="ZINC_FINGER_C2H2_2"/>
    <property type="match status" value="2"/>
</dbReference>
<reference evidence="13" key="2">
    <citation type="submission" date="2025-08" db="UniProtKB">
        <authorList>
            <consortium name="Ensembl"/>
        </authorList>
    </citation>
    <scope>IDENTIFICATION</scope>
</reference>
<dbReference type="SUPFAM" id="SSF54695">
    <property type="entry name" value="POZ domain"/>
    <property type="match status" value="1"/>
</dbReference>
<dbReference type="GO" id="GO:0008270">
    <property type="term" value="F:zinc ion binding"/>
    <property type="evidence" value="ECO:0007669"/>
    <property type="project" value="UniProtKB-KW"/>
</dbReference>
<dbReference type="GO" id="GO:0000981">
    <property type="term" value="F:DNA-binding transcription factor activity, RNA polymerase II-specific"/>
    <property type="evidence" value="ECO:0007669"/>
    <property type="project" value="TreeGrafter"/>
</dbReference>
<feature type="compositionally biased region" description="Basic and acidic residues" evidence="11">
    <location>
        <begin position="272"/>
        <end position="290"/>
    </location>
</feature>
<dbReference type="Pfam" id="PF00096">
    <property type="entry name" value="zf-C2H2"/>
    <property type="match status" value="2"/>
</dbReference>
<dbReference type="GeneTree" id="ENSGT00990000204590"/>
<dbReference type="SMART" id="SM00355">
    <property type="entry name" value="ZnF_C2H2"/>
    <property type="match status" value="2"/>
</dbReference>
<evidence type="ECO:0000256" key="3">
    <source>
        <dbReference type="ARBA" id="ARBA00022723"/>
    </source>
</evidence>
<evidence type="ECO:0000256" key="10">
    <source>
        <dbReference type="PROSITE-ProRule" id="PRU00042"/>
    </source>
</evidence>
<evidence type="ECO:0000256" key="8">
    <source>
        <dbReference type="ARBA" id="ARBA00023163"/>
    </source>
</evidence>
<evidence type="ECO:0000256" key="9">
    <source>
        <dbReference type="ARBA" id="ARBA00023242"/>
    </source>
</evidence>
<comment type="similarity">
    <text evidence="2">Belongs to the krueppel C2H2-type zinc-finger protein family.</text>
</comment>
<proteinExistence type="inferred from homology"/>
<reference evidence="13" key="1">
    <citation type="submission" date="2019-06" db="EMBL/GenBank/DDBJ databases">
        <authorList>
            <consortium name="Wellcome Sanger Institute Data Sharing"/>
        </authorList>
    </citation>
    <scope>NUCLEOTIDE SEQUENCE [LARGE SCALE GENOMIC DNA]</scope>
</reference>
<keyword evidence="7" id="KW-0805">Transcription regulation</keyword>
<organism evidence="13 14">
    <name type="scientific">Myripristis murdjan</name>
    <name type="common">pinecone soldierfish</name>
    <dbReference type="NCBI Taxonomy" id="586833"/>
    <lineage>
        <taxon>Eukaryota</taxon>
        <taxon>Metazoa</taxon>
        <taxon>Chordata</taxon>
        <taxon>Craniata</taxon>
        <taxon>Vertebrata</taxon>
        <taxon>Euteleostomi</taxon>
        <taxon>Actinopterygii</taxon>
        <taxon>Neopterygii</taxon>
        <taxon>Teleostei</taxon>
        <taxon>Neoteleostei</taxon>
        <taxon>Acanthomorphata</taxon>
        <taxon>Holocentriformes</taxon>
        <taxon>Holocentridae</taxon>
        <taxon>Myripristis</taxon>
    </lineage>
</organism>
<name>A0A667ZTM4_9TELE</name>
<dbReference type="FunFam" id="3.30.160.60:FF:000761">
    <property type="entry name" value="Zinc finger protein 449"/>
    <property type="match status" value="1"/>
</dbReference>
<evidence type="ECO:0000313" key="14">
    <source>
        <dbReference type="Proteomes" id="UP000472263"/>
    </source>
</evidence>
<sequence>MTQCTEEVNSHATFLLASLNLQRTRAQFCDCVVRQTQSPAHLYPAHSPVLASLLSTTGALVELQDPCFSDSVLVLVLDFIYTGALKPPIGHQQYCSLLAAACHLQMDQLEEALRACGTESQLYTKTISTHGELVRTYSKTHSQPFSPSTDTYKKLVETDTCSGVGLNSLEKPDDRYSTSVNTCGETQRHSATLDSRIKLTERNTGSSSSINTSLCYSSKTKSRSTLSTVNTCCSLAVSTESSKNTSGCIRLHSLVQQDWQRTPRRQQSQPEKGQESGEEALVRHVEERRGSSSPHVAEMQEEMRSRAETQICSLQIDAGFGPGAGAKAGHQAGALVGGEPAKVEGAGMTTSLPACVSPSAPDGMTASMSSPLPVNMPSAVSVCTPSSVPAHLSALVHQPYQCTLCDRSFSQRGSLNRHMRSHLGVRPYSCPRCPMTFSRQYRVTEHMRVHQLPNIFCCSTLHSSHLLFPARHSVGVVVITMRA</sequence>
<accession>A0A667ZTM4</accession>
<keyword evidence="4" id="KW-0677">Repeat</keyword>
<feature type="domain" description="C2H2-type" evidence="12">
    <location>
        <begin position="428"/>
        <end position="450"/>
    </location>
</feature>
<evidence type="ECO:0000256" key="7">
    <source>
        <dbReference type="ARBA" id="ARBA00023015"/>
    </source>
</evidence>
<dbReference type="Ensembl" id="ENSMMDT00005042998.1">
    <property type="protein sequence ID" value="ENSMMDP00005042143.1"/>
    <property type="gene ID" value="ENSMMDG00005019430.1"/>
</dbReference>
<dbReference type="InterPro" id="IPR000210">
    <property type="entry name" value="BTB/POZ_dom"/>
</dbReference>
<comment type="subcellular location">
    <subcellularLocation>
        <location evidence="1">Nucleus</location>
    </subcellularLocation>
</comment>
<dbReference type="Pfam" id="PF00651">
    <property type="entry name" value="BTB"/>
    <property type="match status" value="1"/>
</dbReference>
<dbReference type="InParanoid" id="A0A667ZTM4"/>
<evidence type="ECO:0000313" key="13">
    <source>
        <dbReference type="Ensembl" id="ENSMMDP00005042143.1"/>
    </source>
</evidence>
<dbReference type="FunFam" id="3.30.160.60:FF:000446">
    <property type="entry name" value="Zinc finger protein"/>
    <property type="match status" value="1"/>
</dbReference>
<dbReference type="PANTHER" id="PTHR24394:SF44">
    <property type="entry name" value="ZINC FINGER PROTEIN 271-LIKE"/>
    <property type="match status" value="1"/>
</dbReference>
<evidence type="ECO:0000256" key="4">
    <source>
        <dbReference type="ARBA" id="ARBA00022737"/>
    </source>
</evidence>
<dbReference type="PROSITE" id="PS00028">
    <property type="entry name" value="ZINC_FINGER_C2H2_1"/>
    <property type="match status" value="2"/>
</dbReference>
<dbReference type="InterPro" id="IPR036236">
    <property type="entry name" value="Znf_C2H2_sf"/>
</dbReference>
<dbReference type="Gene3D" id="3.30.710.10">
    <property type="entry name" value="Potassium Channel Kv1.1, Chain A"/>
    <property type="match status" value="1"/>
</dbReference>
<evidence type="ECO:0000259" key="12">
    <source>
        <dbReference type="PROSITE" id="PS50157"/>
    </source>
</evidence>
<feature type="compositionally biased region" description="Polar residues" evidence="11">
    <location>
        <begin position="258"/>
        <end position="271"/>
    </location>
</feature>
<dbReference type="Proteomes" id="UP000472263">
    <property type="component" value="Chromosome 3"/>
</dbReference>
<keyword evidence="8" id="KW-0804">Transcription</keyword>
<protein>
    <recommendedName>
        <fullName evidence="12">C2H2-type domain-containing protein</fullName>
    </recommendedName>
</protein>
<keyword evidence="5 10" id="KW-0863">Zinc-finger</keyword>
<keyword evidence="3" id="KW-0479">Metal-binding</keyword>
<feature type="region of interest" description="Disordered" evidence="11">
    <location>
        <begin position="258"/>
        <end position="296"/>
    </location>
</feature>
<feature type="domain" description="C2H2-type" evidence="12">
    <location>
        <begin position="400"/>
        <end position="427"/>
    </location>
</feature>
<keyword evidence="14" id="KW-1185">Reference proteome</keyword>
<dbReference type="AlphaFoldDB" id="A0A667ZTM4"/>
<dbReference type="PANTHER" id="PTHR24394">
    <property type="entry name" value="ZINC FINGER PROTEIN"/>
    <property type="match status" value="1"/>
</dbReference>
<keyword evidence="6" id="KW-0862">Zinc</keyword>
<dbReference type="GO" id="GO:0005634">
    <property type="term" value="C:nucleus"/>
    <property type="evidence" value="ECO:0007669"/>
    <property type="project" value="UniProtKB-SubCell"/>
</dbReference>
<reference evidence="13" key="3">
    <citation type="submission" date="2025-09" db="UniProtKB">
        <authorList>
            <consortium name="Ensembl"/>
        </authorList>
    </citation>
    <scope>IDENTIFICATION</scope>
</reference>
<dbReference type="SUPFAM" id="SSF57667">
    <property type="entry name" value="beta-beta-alpha zinc fingers"/>
    <property type="match status" value="1"/>
</dbReference>
<evidence type="ECO:0000256" key="2">
    <source>
        <dbReference type="ARBA" id="ARBA00006991"/>
    </source>
</evidence>
<dbReference type="InterPro" id="IPR013087">
    <property type="entry name" value="Znf_C2H2_type"/>
</dbReference>
<dbReference type="Gene3D" id="3.30.160.60">
    <property type="entry name" value="Classic Zinc Finger"/>
    <property type="match status" value="2"/>
</dbReference>
<evidence type="ECO:0000256" key="5">
    <source>
        <dbReference type="ARBA" id="ARBA00022771"/>
    </source>
</evidence>
<keyword evidence="9" id="KW-0539">Nucleus</keyword>
<evidence type="ECO:0000256" key="1">
    <source>
        <dbReference type="ARBA" id="ARBA00004123"/>
    </source>
</evidence>
<evidence type="ECO:0000256" key="6">
    <source>
        <dbReference type="ARBA" id="ARBA00022833"/>
    </source>
</evidence>